<feature type="domain" description="No apical meristem-associated C-terminal" evidence="5">
    <location>
        <begin position="107"/>
        <end position="214"/>
    </location>
</feature>
<feature type="domain" description="DNA/RNA-binding" evidence="3">
    <location>
        <begin position="440"/>
        <end position="771"/>
    </location>
</feature>
<sequence length="1256" mass="139429">MKTFILQQMVQKGRAKRSSNFNRKEDIQLCISWQSISSDPIIGNEQPGKAYWQRIAEHYHANRDFESDRNANSLEHHWGNIQKEVSKFQGCYEQIERRHPSGIPHQELLRNSPKFQTLESHKRPRSRKSSTLIESAGEEDEEGDDARKSTTPDLLQPSAKKRPMGRKQAKEKMKNGEDGPYKEAMKDLLDAKEKEAKVKEERWKETKEIQERKLLFAEHVRTYVLAMRTQIAASKVAALNGGFDGSSGFGATASPSSRELAQRLLKKNAEHESRLRRSAQSKVPSDPNIWFQMRENYEKIILADHDFSEKREIEYLLWQLHYKRIEEFRAHIVSAGKNNANPDRIKRIRSSVRSFLSEATGFYHDLMLKIRSTYGLPLGYFSEGPDSSVVPDKDGKKVVGVKKGLLSCYRCLIYLGDLTRYKGLYGDVDYASREYAAASIYYKEAASLCPSNGNPHHQLAILASYAGDEVTAIYRYFRSLAVDNPFSAARENLILAFDKNHDIYAQLSGNSKVPNAKSLPSRSVGRARGRGETRFQPKGSSTEENSKEREHSIQEILKAFYIRFVRLNGILFTRTSLETFGELSATVISDLQILLSSGPYEELNFGVEAAENALSVVKLIAILIFTVHNANKDADNQSYAEIVQRRVLLQNAFAAAFEFVGYLLKRCAELHDVASSIYLPAILVFIEWLACHPDFVASSEMDEKQADARSFFWSQCVPFMNKLILTGLAHVDGDNDETCFFDMGTYEEGETGNRLALWEDVELRGFSPLVPAQGILDFSTKQGFGSDGGTKEKKARVERILAAGKALLNFVQIDQLRIYFDASSKKFLMASEPPPPASSVPLVVSSNAQTTNHIQQEPEVSSKIGSVAEDLGVLQSKAQLFLDGDDDEEIVFKPPVSEKLPRVTSEQTSNELLQPVVVSDVNWSNDGAPPPMTFQSNGPVLTPNVYVQSLPISSLGWAANAGQHVILDVGARSTSDIFESLKAPDHNWVSTGAPLVGSLDTVPMASFSNIISDQRTPPSSLGCFSNPDNTAILPGQDSFLLSALNNVNIGASGFLDQRVNGGLSGLQSVGNVPQVSAQATMNSTNPMIGQYKHTEVTIPSAFYSVLPSVVSSDGVSKKNPVSRPGRHVGPPPGFNNAPPKRQDDSILAGNGQHVQTNDGIWLDGYRSSLDYVNNQRFAHSNVTTASSTFTTPFPFPGKQAFSMHPRGSDEKQWQDFHLFGPTKQLPELNFQQGNQQNGPLAEQLPAQSAWSGNYLV</sequence>
<evidence type="ECO:0000256" key="2">
    <source>
        <dbReference type="SAM" id="MobiDB-lite"/>
    </source>
</evidence>
<dbReference type="EMBL" id="AY360390">
    <property type="protein sequence ID" value="AAQ56453.1"/>
    <property type="molecule type" value="Genomic_DNA"/>
</dbReference>
<dbReference type="PANTHER" id="PTHR15696">
    <property type="entry name" value="SMG-7 SUPPRESSOR WITH MORPHOLOGICAL EFFECT ON GENITALIA PROTEIN 7"/>
    <property type="match status" value="1"/>
</dbReference>
<evidence type="ECO:0000256" key="1">
    <source>
        <dbReference type="ARBA" id="ARBA00022737"/>
    </source>
</evidence>
<keyword evidence="1" id="KW-0677">Repeat</keyword>
<evidence type="ECO:0000259" key="4">
    <source>
        <dbReference type="Pfam" id="PF10374"/>
    </source>
</evidence>
<evidence type="ECO:0000259" key="5">
    <source>
        <dbReference type="Pfam" id="PF14303"/>
    </source>
</evidence>
<reference evidence="7" key="1">
    <citation type="journal article" date="2004" name="Nat. Genet.">
        <title>Sequencing of a rice centromere uncovers active genes.</title>
        <authorList>
            <person name="Nagaki K."/>
            <person name="Cheng Z."/>
            <person name="Ouyang S."/>
            <person name="Talbert P.B."/>
            <person name="Kim M."/>
            <person name="Jones K.M."/>
            <person name="Henikoff S."/>
            <person name="Buell C.R."/>
            <person name="Jiang J."/>
        </authorList>
    </citation>
    <scope>NUCLEOTIDE SEQUENCE</scope>
</reference>
<feature type="region of interest" description="Disordered" evidence="2">
    <location>
        <begin position="1113"/>
        <end position="1151"/>
    </location>
</feature>
<dbReference type="InterPro" id="IPR019458">
    <property type="entry name" value="Est1-like_N"/>
</dbReference>
<dbReference type="InterPro" id="IPR011990">
    <property type="entry name" value="TPR-like_helical_dom_sf"/>
</dbReference>
<dbReference type="SUPFAM" id="SSF48452">
    <property type="entry name" value="TPR-like"/>
    <property type="match status" value="1"/>
</dbReference>
<dbReference type="AlphaFoldDB" id="Q6UU95"/>
<dbReference type="InterPro" id="IPR018834">
    <property type="entry name" value="DNA/RNA-bd_Est1-type"/>
</dbReference>
<dbReference type="Gene3D" id="1.25.40.10">
    <property type="entry name" value="Tetratricopeptide repeat domain"/>
    <property type="match status" value="1"/>
</dbReference>
<proteinExistence type="predicted"/>
<feature type="domain" description="Telomerase activating protein Est1-like N-terminal" evidence="4">
    <location>
        <begin position="313"/>
        <end position="425"/>
    </location>
</feature>
<feature type="region of interest" description="Disordered" evidence="2">
    <location>
        <begin position="514"/>
        <end position="548"/>
    </location>
</feature>
<evidence type="ECO:0000313" key="6">
    <source>
        <dbReference type="EMBL" id="AAQ56453.1"/>
    </source>
</evidence>
<dbReference type="Pfam" id="PF14303">
    <property type="entry name" value="NAM-associated"/>
    <property type="match status" value="1"/>
</dbReference>
<dbReference type="FunFam" id="1.25.40.10:FF:000225">
    <property type="entry name" value="Protein SMG7"/>
    <property type="match status" value="1"/>
</dbReference>
<organism evidence="7">
    <name type="scientific">Oryza sativa subsp. japonica</name>
    <name type="common">Rice</name>
    <dbReference type="NCBI Taxonomy" id="39947"/>
    <lineage>
        <taxon>Eukaryota</taxon>
        <taxon>Viridiplantae</taxon>
        <taxon>Streptophyta</taxon>
        <taxon>Embryophyta</taxon>
        <taxon>Tracheophyta</taxon>
        <taxon>Spermatophyta</taxon>
        <taxon>Magnoliopsida</taxon>
        <taxon>Liliopsida</taxon>
        <taxon>Poales</taxon>
        <taxon>Poaceae</taxon>
        <taxon>BOP clade</taxon>
        <taxon>Oryzoideae</taxon>
        <taxon>Oryzeae</taxon>
        <taxon>Oryzinae</taxon>
        <taxon>Oryza</taxon>
        <taxon>Oryza sativa</taxon>
    </lineage>
</organism>
<feature type="compositionally biased region" description="Basic and acidic residues" evidence="2">
    <location>
        <begin position="168"/>
        <end position="181"/>
    </location>
</feature>
<accession>Q6UU95</accession>
<gene>
    <name evidence="7" type="ORF">OSJNBa0023H09.2</name>
    <name evidence="6" type="ORF">OSJNBa0074N12.14</name>
</gene>
<dbReference type="Pfam" id="PF10373">
    <property type="entry name" value="EST1_DNA_bind"/>
    <property type="match status" value="1"/>
</dbReference>
<protein>
    <submittedName>
        <fullName evidence="6">Putative cytokinin inducibl protein</fullName>
    </submittedName>
    <submittedName>
        <fullName evidence="7">Putative cytokinin inducible protein</fullName>
    </submittedName>
</protein>
<dbReference type="EMBL" id="AY360391">
    <property type="protein sequence ID" value="AAQ56472.1"/>
    <property type="molecule type" value="Genomic_DNA"/>
</dbReference>
<dbReference type="PANTHER" id="PTHR15696:SF25">
    <property type="entry name" value="OS08G0305300 PROTEIN"/>
    <property type="match status" value="1"/>
</dbReference>
<evidence type="ECO:0000259" key="3">
    <source>
        <dbReference type="Pfam" id="PF10373"/>
    </source>
</evidence>
<name>Q6UU95_ORYSJ</name>
<feature type="region of interest" description="Disordered" evidence="2">
    <location>
        <begin position="102"/>
        <end position="181"/>
    </location>
</feature>
<dbReference type="InterPro" id="IPR029466">
    <property type="entry name" value="NAM-associated_C"/>
</dbReference>
<evidence type="ECO:0000313" key="7">
    <source>
        <dbReference type="EMBL" id="AAQ56472.1"/>
    </source>
</evidence>
<dbReference type="InterPro" id="IPR045153">
    <property type="entry name" value="Est1/Ebs1-like"/>
</dbReference>
<dbReference type="Pfam" id="PF10374">
    <property type="entry name" value="EST1"/>
    <property type="match status" value="1"/>
</dbReference>